<sequence>MEEDMAASIWTAYPVTGKLALGSLCLLACNQIWRFATPFFDVLTRFSTSSITAFCMTLCAGWITWQTCAETLFGCFFLFRMRLVESHLGRSKFLLLCFLASFAHAVMLLLAFFLPLGIESRQLSKSGPLVLYFSLLSRYLFEIPVKVRFSVFTFGIDNRWFEILLCSQLLLYRLPFSLIPAVIGLLVGLIFKCGSHVFAELPRMNVMSSLFSSMSAMSGHSRRELERNSYPSVSYSPVQASSGFSTSEHENDGNNSDLNSKQSQKNLTDPVDVGIDEDSELQEAIMLSLRKI</sequence>
<organism evidence="4">
    <name type="scientific">Guillardia theta</name>
    <name type="common">Cryptophyte</name>
    <name type="synonym">Cryptomonas phi</name>
    <dbReference type="NCBI Taxonomy" id="55529"/>
    <lineage>
        <taxon>Eukaryota</taxon>
        <taxon>Cryptophyceae</taxon>
        <taxon>Pyrenomonadales</taxon>
        <taxon>Geminigeraceae</taxon>
        <taxon>Guillardia</taxon>
    </lineage>
</organism>
<accession>A0A6U6A7S9</accession>
<evidence type="ECO:0000256" key="2">
    <source>
        <dbReference type="SAM" id="Phobius"/>
    </source>
</evidence>
<feature type="region of interest" description="Disordered" evidence="1">
    <location>
        <begin position="229"/>
        <end position="272"/>
    </location>
</feature>
<feature type="compositionally biased region" description="Polar residues" evidence="1">
    <location>
        <begin position="229"/>
        <end position="246"/>
    </location>
</feature>
<keyword evidence="2" id="KW-0472">Membrane</keyword>
<name>A0A6U6A7S9_GUITH</name>
<protein>
    <recommendedName>
        <fullName evidence="5">Derlin</fullName>
    </recommendedName>
</protein>
<proteinExistence type="predicted"/>
<keyword evidence="2" id="KW-1133">Transmembrane helix</keyword>
<dbReference type="EMBL" id="HBKN01022570">
    <property type="protein sequence ID" value="CAE2304320.1"/>
    <property type="molecule type" value="Transcribed_RNA"/>
</dbReference>
<feature type="compositionally biased region" description="Polar residues" evidence="1">
    <location>
        <begin position="253"/>
        <end position="267"/>
    </location>
</feature>
<gene>
    <name evidence="3" type="ORF">GTHE00462_LOCUS17723</name>
    <name evidence="4" type="ORF">GTHE00462_LOCUS17730</name>
</gene>
<feature type="transmembrane region" description="Helical" evidence="2">
    <location>
        <begin position="170"/>
        <end position="191"/>
    </location>
</feature>
<evidence type="ECO:0008006" key="5">
    <source>
        <dbReference type="Google" id="ProtNLM"/>
    </source>
</evidence>
<dbReference type="AlphaFoldDB" id="A0A6U6A7S9"/>
<evidence type="ECO:0000256" key="1">
    <source>
        <dbReference type="SAM" id="MobiDB-lite"/>
    </source>
</evidence>
<dbReference type="EMBL" id="HBKN01022577">
    <property type="protein sequence ID" value="CAE2304331.1"/>
    <property type="molecule type" value="Transcribed_RNA"/>
</dbReference>
<feature type="transmembrane region" description="Helical" evidence="2">
    <location>
        <begin position="130"/>
        <end position="149"/>
    </location>
</feature>
<evidence type="ECO:0000313" key="3">
    <source>
        <dbReference type="EMBL" id="CAE2304320.1"/>
    </source>
</evidence>
<feature type="transmembrane region" description="Helical" evidence="2">
    <location>
        <begin position="50"/>
        <end position="81"/>
    </location>
</feature>
<evidence type="ECO:0000313" key="4">
    <source>
        <dbReference type="EMBL" id="CAE2304331.1"/>
    </source>
</evidence>
<feature type="transmembrane region" description="Helical" evidence="2">
    <location>
        <begin position="93"/>
        <end position="118"/>
    </location>
</feature>
<keyword evidence="2" id="KW-0812">Transmembrane</keyword>
<reference evidence="4" key="1">
    <citation type="submission" date="2021-01" db="EMBL/GenBank/DDBJ databases">
        <authorList>
            <person name="Corre E."/>
            <person name="Pelletier E."/>
            <person name="Niang G."/>
            <person name="Scheremetjew M."/>
            <person name="Finn R."/>
            <person name="Kale V."/>
            <person name="Holt S."/>
            <person name="Cochrane G."/>
            <person name="Meng A."/>
            <person name="Brown T."/>
            <person name="Cohen L."/>
        </authorList>
    </citation>
    <scope>NUCLEOTIDE SEQUENCE</scope>
    <source>
        <strain evidence="4">CCMP 2712</strain>
    </source>
</reference>